<reference evidence="2" key="2">
    <citation type="submission" date="2025-09" db="UniProtKB">
        <authorList>
            <consortium name="Ensembl"/>
        </authorList>
    </citation>
    <scope>IDENTIFICATION</scope>
</reference>
<keyword evidence="1" id="KW-0472">Membrane</keyword>
<dbReference type="Proteomes" id="UP000694557">
    <property type="component" value="Unassembled WGS sequence"/>
</dbReference>
<evidence type="ECO:0000256" key="1">
    <source>
        <dbReference type="SAM" id="Phobius"/>
    </source>
</evidence>
<proteinExistence type="predicted"/>
<dbReference type="GeneTree" id="ENSGT01150000287188"/>
<organism evidence="2 3">
    <name type="scientific">Oncorhynchus kisutch</name>
    <name type="common">Coho salmon</name>
    <name type="synonym">Salmo kisutch</name>
    <dbReference type="NCBI Taxonomy" id="8019"/>
    <lineage>
        <taxon>Eukaryota</taxon>
        <taxon>Metazoa</taxon>
        <taxon>Chordata</taxon>
        <taxon>Craniata</taxon>
        <taxon>Vertebrata</taxon>
        <taxon>Euteleostomi</taxon>
        <taxon>Actinopterygii</taxon>
        <taxon>Neopterygii</taxon>
        <taxon>Teleostei</taxon>
        <taxon>Protacanthopterygii</taxon>
        <taxon>Salmoniformes</taxon>
        <taxon>Salmonidae</taxon>
        <taxon>Salmoninae</taxon>
        <taxon>Oncorhynchus</taxon>
    </lineage>
</organism>
<keyword evidence="1" id="KW-1133">Transmembrane helix</keyword>
<evidence type="ECO:0000313" key="2">
    <source>
        <dbReference type="Ensembl" id="ENSOKIP00005051366.1"/>
    </source>
</evidence>
<keyword evidence="3" id="KW-1185">Reference proteome</keyword>
<keyword evidence="1" id="KW-0812">Transmembrane</keyword>
<protein>
    <submittedName>
        <fullName evidence="2">Uncharacterized protein</fullName>
    </submittedName>
</protein>
<dbReference type="Ensembl" id="ENSOKIT00005054267.1">
    <property type="protein sequence ID" value="ENSOKIP00005051366.1"/>
    <property type="gene ID" value="ENSOKIG00005021701.1"/>
</dbReference>
<feature type="transmembrane region" description="Helical" evidence="1">
    <location>
        <begin position="20"/>
        <end position="37"/>
    </location>
</feature>
<evidence type="ECO:0000313" key="3">
    <source>
        <dbReference type="Proteomes" id="UP000694557"/>
    </source>
</evidence>
<sequence length="278" mass="31428">VYTCVMIDSLLVNQSTCSVFCHHLCLSIFLLLFRFGLQNREYAMAVRLTKDECKKGEFDVNVKPEVVKAALTAGQIYKGDKIIAAIPYNGYHAEYRLLSITTQDMGYPILHLTNNNKDCIIFFTTFSPCLESCMKERGGHSIINDLDRAFSTRDLNSKAFVFEKVWQPKWGGAKTNPPRQNVLNSFNTIHKKIPLYRCTHSKCYSCNEINTGHCLEAEPKKPPVSVEDCQPLSPFIPLSVSHCPFLPFPQYLCPSLGESQLVLLDSSRPLLHPLLTSF</sequence>
<accession>A0A8C7H0W4</accession>
<dbReference type="InterPro" id="IPR040958">
    <property type="entry name" value="SNAD1"/>
</dbReference>
<reference evidence="2" key="1">
    <citation type="submission" date="2025-08" db="UniProtKB">
        <authorList>
            <consortium name="Ensembl"/>
        </authorList>
    </citation>
    <scope>IDENTIFICATION</scope>
</reference>
<dbReference type="Pfam" id="PF18744">
    <property type="entry name" value="SNAD1"/>
    <property type="match status" value="1"/>
</dbReference>
<name>A0A8C7H0W4_ONCKI</name>
<dbReference type="AlphaFoldDB" id="A0A8C7H0W4"/>